<evidence type="ECO:0000256" key="4">
    <source>
        <dbReference type="ARBA" id="ARBA00022989"/>
    </source>
</evidence>
<evidence type="ECO:0000256" key="3">
    <source>
        <dbReference type="ARBA" id="ARBA00022692"/>
    </source>
</evidence>
<dbReference type="PANTHER" id="PTHR30086:SF20">
    <property type="entry name" value="ARGININE EXPORTER PROTEIN ARGO-RELATED"/>
    <property type="match status" value="1"/>
</dbReference>
<dbReference type="KEGG" id="hsi:BOX17_10605"/>
<sequence length="205" mass="21824">MELWLFIGALAAIYLLPGPDMLLVLQTGSLQGHARALATAAGLAVARGLHVALAALGLATLFTTAPWTFDAVRYAGGAYLAWIGLQLFRSPAVTPNLETDRPGVLPAGLRRAWRRGLLTNLLNPKSLLFCSVLLPQFVQPDEGAVLLQFALLGGLLVGVGLLFDAGYATLGAALQRWLAGSPLRQRLQRWTFGSLLIGFALRLAA</sequence>
<comment type="subcellular location">
    <subcellularLocation>
        <location evidence="1">Cell membrane</location>
        <topology evidence="1">Multi-pass membrane protein</topology>
    </subcellularLocation>
</comment>
<reference evidence="8" key="1">
    <citation type="submission" date="2016-11" db="EMBL/GenBank/DDBJ databases">
        <title>Halolamina sediminis sp. nov., an extremely halophilic archaeon isolated from solar salt.</title>
        <authorList>
            <person name="Koh H.-W."/>
            <person name="Rani S."/>
            <person name="Park S.-J."/>
        </authorList>
    </citation>
    <scope>NUCLEOTIDE SEQUENCE [LARGE SCALE GENOMIC DNA]</scope>
    <source>
        <strain evidence="8">Hb3</strain>
    </source>
</reference>
<proteinExistence type="predicted"/>
<name>A0A1J0VH68_9GAMM</name>
<dbReference type="AlphaFoldDB" id="A0A1J0VH68"/>
<keyword evidence="3 6" id="KW-0812">Transmembrane</keyword>
<keyword evidence="2" id="KW-1003">Cell membrane</keyword>
<keyword evidence="5 6" id="KW-0472">Membrane</keyword>
<feature type="transmembrane region" description="Helical" evidence="6">
    <location>
        <begin position="6"/>
        <end position="25"/>
    </location>
</feature>
<evidence type="ECO:0000256" key="2">
    <source>
        <dbReference type="ARBA" id="ARBA00022475"/>
    </source>
</evidence>
<dbReference type="OrthoDB" id="9804822at2"/>
<evidence type="ECO:0000256" key="5">
    <source>
        <dbReference type="ARBA" id="ARBA00023136"/>
    </source>
</evidence>
<dbReference type="PANTHER" id="PTHR30086">
    <property type="entry name" value="ARGININE EXPORTER PROTEIN ARGO"/>
    <property type="match status" value="1"/>
</dbReference>
<dbReference type="PIRSF" id="PIRSF006324">
    <property type="entry name" value="LeuE"/>
    <property type="match status" value="1"/>
</dbReference>
<dbReference type="GO" id="GO:0005886">
    <property type="term" value="C:plasma membrane"/>
    <property type="evidence" value="ECO:0007669"/>
    <property type="project" value="UniProtKB-SubCell"/>
</dbReference>
<dbReference type="RefSeq" id="WP_071944415.1">
    <property type="nucleotide sequence ID" value="NZ_CP018139.1"/>
</dbReference>
<dbReference type="InterPro" id="IPR001123">
    <property type="entry name" value="LeuE-type"/>
</dbReference>
<evidence type="ECO:0000256" key="6">
    <source>
        <dbReference type="SAM" id="Phobius"/>
    </source>
</evidence>
<evidence type="ECO:0000256" key="1">
    <source>
        <dbReference type="ARBA" id="ARBA00004651"/>
    </source>
</evidence>
<evidence type="ECO:0000313" key="8">
    <source>
        <dbReference type="Proteomes" id="UP000181985"/>
    </source>
</evidence>
<feature type="transmembrane region" description="Helical" evidence="6">
    <location>
        <begin position="144"/>
        <end position="167"/>
    </location>
</feature>
<gene>
    <name evidence="7" type="ORF">BOX17_10605</name>
</gene>
<organism evidence="7 8">
    <name type="scientific">Halomonas aestuarii</name>
    <dbReference type="NCBI Taxonomy" id="1897729"/>
    <lineage>
        <taxon>Bacteria</taxon>
        <taxon>Pseudomonadati</taxon>
        <taxon>Pseudomonadota</taxon>
        <taxon>Gammaproteobacteria</taxon>
        <taxon>Oceanospirillales</taxon>
        <taxon>Halomonadaceae</taxon>
        <taxon>Halomonas</taxon>
    </lineage>
</organism>
<dbReference type="EMBL" id="CP018139">
    <property type="protein sequence ID" value="APE31359.1"/>
    <property type="molecule type" value="Genomic_DNA"/>
</dbReference>
<feature type="transmembrane region" description="Helical" evidence="6">
    <location>
        <begin position="37"/>
        <end position="59"/>
    </location>
</feature>
<dbReference type="Pfam" id="PF01810">
    <property type="entry name" value="LysE"/>
    <property type="match status" value="1"/>
</dbReference>
<accession>A0A1J0VH68</accession>
<keyword evidence="8" id="KW-1185">Reference proteome</keyword>
<keyword evidence="4 6" id="KW-1133">Transmembrane helix</keyword>
<dbReference type="Proteomes" id="UP000181985">
    <property type="component" value="Chromosome"/>
</dbReference>
<evidence type="ECO:0000313" key="7">
    <source>
        <dbReference type="EMBL" id="APE31359.1"/>
    </source>
</evidence>
<protein>
    <submittedName>
        <fullName evidence="7">Lysine transporter LysE</fullName>
    </submittedName>
</protein>
<dbReference type="GO" id="GO:0015171">
    <property type="term" value="F:amino acid transmembrane transporter activity"/>
    <property type="evidence" value="ECO:0007669"/>
    <property type="project" value="TreeGrafter"/>
</dbReference>